<feature type="transmembrane region" description="Helical" evidence="7">
    <location>
        <begin position="902"/>
        <end position="922"/>
    </location>
</feature>
<feature type="transmembrane region" description="Helical" evidence="7">
    <location>
        <begin position="1094"/>
        <end position="1112"/>
    </location>
</feature>
<dbReference type="CDD" id="cd00408">
    <property type="entry name" value="DHDPS-like"/>
    <property type="match status" value="1"/>
</dbReference>
<dbReference type="PANTHER" id="PTHR43791:SF1">
    <property type="entry name" value="ALLANTOATE PERMEASE"/>
    <property type="match status" value="1"/>
</dbReference>
<dbReference type="SUPFAM" id="SSF51569">
    <property type="entry name" value="Aldolase"/>
    <property type="match status" value="1"/>
</dbReference>
<dbReference type="InterPro" id="IPR036259">
    <property type="entry name" value="MFS_trans_sf"/>
</dbReference>
<feature type="transmembrane region" description="Helical" evidence="7">
    <location>
        <begin position="1161"/>
        <end position="1180"/>
    </location>
</feature>
<dbReference type="InterPro" id="IPR013785">
    <property type="entry name" value="Aldolase_TIM"/>
</dbReference>
<feature type="transmembrane region" description="Helical" evidence="7">
    <location>
        <begin position="934"/>
        <end position="954"/>
    </location>
</feature>
<dbReference type="Gene3D" id="3.20.20.70">
    <property type="entry name" value="Aldolase class I"/>
    <property type="match status" value="1"/>
</dbReference>
<evidence type="ECO:0000313" key="10">
    <source>
        <dbReference type="Proteomes" id="UP000462212"/>
    </source>
</evidence>
<dbReference type="InterPro" id="IPR020846">
    <property type="entry name" value="MFS_dom"/>
</dbReference>
<proteinExistence type="inferred from homology"/>
<dbReference type="PANTHER" id="PTHR43791">
    <property type="entry name" value="PERMEASE-RELATED"/>
    <property type="match status" value="1"/>
</dbReference>
<dbReference type="PRINTS" id="PR00146">
    <property type="entry name" value="DHPICSNTHASE"/>
</dbReference>
<evidence type="ECO:0000256" key="6">
    <source>
        <dbReference type="ARBA" id="ARBA00037968"/>
    </source>
</evidence>
<feature type="domain" description="Major facilitator superfamily (MFS) profile" evidence="8">
    <location>
        <begin position="772"/>
        <end position="1183"/>
    </location>
</feature>
<dbReference type="FunFam" id="1.20.1250.20:FF:000064">
    <property type="entry name" value="MFS allantoate transporter"/>
    <property type="match status" value="1"/>
</dbReference>
<accession>A0A8H8RNB5</accession>
<feature type="transmembrane region" description="Helical" evidence="7">
    <location>
        <begin position="1038"/>
        <end position="1058"/>
    </location>
</feature>
<dbReference type="InterPro" id="IPR027443">
    <property type="entry name" value="IPNS-like_sf"/>
</dbReference>
<dbReference type="EMBL" id="QGMJ01000266">
    <property type="protein sequence ID" value="TVY38735.1"/>
    <property type="molecule type" value="Genomic_DNA"/>
</dbReference>
<dbReference type="GO" id="GO:0016829">
    <property type="term" value="F:lyase activity"/>
    <property type="evidence" value="ECO:0007669"/>
    <property type="project" value="InterPro"/>
</dbReference>
<dbReference type="SUPFAM" id="SSF51197">
    <property type="entry name" value="Clavaminate synthase-like"/>
    <property type="match status" value="1"/>
</dbReference>
<dbReference type="InterPro" id="IPR002220">
    <property type="entry name" value="DapA-like"/>
</dbReference>
<evidence type="ECO:0000259" key="8">
    <source>
        <dbReference type="PROSITE" id="PS50850"/>
    </source>
</evidence>
<dbReference type="Gene3D" id="2.60.120.330">
    <property type="entry name" value="B-lactam Antibiotic, Isopenicillin N Synthase, Chain"/>
    <property type="match status" value="1"/>
</dbReference>
<dbReference type="InterPro" id="IPR026992">
    <property type="entry name" value="DIOX_N"/>
</dbReference>
<dbReference type="CDD" id="cd17327">
    <property type="entry name" value="MFS_FEN2_like"/>
    <property type="match status" value="1"/>
</dbReference>
<protein>
    <submittedName>
        <fullName evidence="9">Putative transporter</fullName>
    </submittedName>
</protein>
<feature type="transmembrane region" description="Helical" evidence="7">
    <location>
        <begin position="1124"/>
        <end position="1141"/>
    </location>
</feature>
<feature type="transmembrane region" description="Helical" evidence="7">
    <location>
        <begin position="811"/>
        <end position="833"/>
    </location>
</feature>
<comment type="caution">
    <text evidence="9">The sequence shown here is derived from an EMBL/GenBank/DDBJ whole genome shotgun (WGS) entry which is preliminary data.</text>
</comment>
<dbReference type="SUPFAM" id="SSF103473">
    <property type="entry name" value="MFS general substrate transporter"/>
    <property type="match status" value="1"/>
</dbReference>
<evidence type="ECO:0000256" key="1">
    <source>
        <dbReference type="ARBA" id="ARBA00004141"/>
    </source>
</evidence>
<dbReference type="GO" id="GO:0016020">
    <property type="term" value="C:membrane"/>
    <property type="evidence" value="ECO:0007669"/>
    <property type="project" value="UniProtKB-SubCell"/>
</dbReference>
<evidence type="ECO:0000256" key="3">
    <source>
        <dbReference type="ARBA" id="ARBA00022692"/>
    </source>
</evidence>
<dbReference type="Gene3D" id="1.20.1250.20">
    <property type="entry name" value="MFS general substrate transporter like domains"/>
    <property type="match status" value="1"/>
</dbReference>
<gene>
    <name evidence="9" type="ORF">LSUB1_G004810</name>
</gene>
<dbReference type="PROSITE" id="PS50850">
    <property type="entry name" value="MFS"/>
    <property type="match status" value="1"/>
</dbReference>
<dbReference type="Pfam" id="PF14226">
    <property type="entry name" value="DIOX_N"/>
    <property type="match status" value="1"/>
</dbReference>
<dbReference type="Pfam" id="PF00701">
    <property type="entry name" value="DHDPS"/>
    <property type="match status" value="1"/>
</dbReference>
<feature type="transmembrane region" description="Helical" evidence="7">
    <location>
        <begin position="1003"/>
        <end position="1032"/>
    </location>
</feature>
<evidence type="ECO:0000256" key="2">
    <source>
        <dbReference type="ARBA" id="ARBA00022448"/>
    </source>
</evidence>
<evidence type="ECO:0000313" key="9">
    <source>
        <dbReference type="EMBL" id="TVY38735.1"/>
    </source>
</evidence>
<sequence>MNSNSNVPPPFGVYTPLVTFFHEDESLDLESISKHVLRMAEGKVTGLVIQGSNGEAPHLLHDERKLLVATVRRTLNENRFPGIKLIVGCGAASVRETLLYLSEAREAGADYGLILPPAYWTAGMSAPVIEKFYRDVASSAAMPFLIYNFPGVTGGIDISSDSIISLAKENPAIVGVKLTCGNVGKLQRVASALPGGQFAALAGKSDFCLPALVAGSHGVIAALANLVPKLHSELLRLYEAGDLKAAIELQSKLSNADWALLKSGVAGVKKTVADNFGRGISTKLIWSVFAHACIETHVLDYIKLENLDLSKFDDPVTRKELANKFFRALTGTGFFTVLNHGITNEQWDQQMDLAHAVMTMTPEEKKAYEVSYEDDKKGVYCGFKIAGGPGYHPKVDFYNMLLNDKVADREVPPILKPYMPETRHIMNHVRDVVHYKLLVLLAMSLELPEKDVLTSHLPGAASSEYYRFSGYAPLTEEEKVKSRGLFMPGHVDWGTFSILFSQTIAALQVLDYQTGTFKWVEHVPYALIVNIGQGLEVLTGGLYKATIHRVLTPPADQAHELRVGLFYFSRANDDYVMLPMARSPVLKRLGLDKPLDPDNTFTATEFLEAKKHGYLKPDFDHDKPKGENHVDMFRADDRLSHLNPKVRELWEHLWSNSVELKASLSELGPLTALASVIKGHTFCPGNFVHHQTVIPGAVSLDDIYMSNEAKMAPALEEKNAIAPVATDPMYETGEVLKVDMSADPALAVLSGGILEYTEAEGKSVLSKIDWHILPILCWIYAIQFADKISLNYASLMGIRVDTHLDPKSQQYSWVSSIFYAGYLLWEFPTTYLLRRLPVAKYTSSNVIIWGVVLTCHAAAANYSGLLALRFFLGLFEATITPAFVLITSMWYKQSEQGRRMGYWLSCNGITLILMGPIGYGLSAITHSSLASWKILFLILGPLTIATGVFCLWYLPDNQTKARFLNDRERQVAVERIRENFQGIGSRVWKWYQFREAFKDPRTYLYVLFSLLMNIPNGGITTFGSLVISSFGFGARNSLLLGTPAGLFDLGGKLFFTWVSDKLMDRSGPAFIAILFPMVGGILMITTHAKPSLLIGYYLISVSGSAWCLVMVLISNNTLGYTKKATVSGAQIIAYACGNWIGPQTFRSHEAPNYPTGKTLVAIMYGLSALVLLAIRLLNIYENRRRDRLQTESGTLELTEEDEQNKFLDLTDFEQPHFRYVL</sequence>
<feature type="transmembrane region" description="Helical" evidence="7">
    <location>
        <begin position="845"/>
        <end position="864"/>
    </location>
</feature>
<dbReference type="AlphaFoldDB" id="A0A8H8RNB5"/>
<dbReference type="GO" id="GO:0022857">
    <property type="term" value="F:transmembrane transporter activity"/>
    <property type="evidence" value="ECO:0007669"/>
    <property type="project" value="InterPro"/>
</dbReference>
<dbReference type="Proteomes" id="UP000462212">
    <property type="component" value="Unassembled WGS sequence"/>
</dbReference>
<feature type="transmembrane region" description="Helical" evidence="7">
    <location>
        <begin position="870"/>
        <end position="890"/>
    </location>
</feature>
<dbReference type="SMART" id="SM01130">
    <property type="entry name" value="DHDPS"/>
    <property type="match status" value="1"/>
</dbReference>
<keyword evidence="5 7" id="KW-0472">Membrane</keyword>
<dbReference type="OrthoDB" id="6730379at2759"/>
<keyword evidence="10" id="KW-1185">Reference proteome</keyword>
<keyword evidence="3 7" id="KW-0812">Transmembrane</keyword>
<name>A0A8H8RNB5_9HELO</name>
<dbReference type="Pfam" id="PF07690">
    <property type="entry name" value="MFS_1"/>
    <property type="match status" value="1"/>
</dbReference>
<reference evidence="9 10" key="1">
    <citation type="submission" date="2018-05" db="EMBL/GenBank/DDBJ databases">
        <title>Genome sequencing and assembly of the regulated plant pathogen Lachnellula willkommii and related sister species for the development of diagnostic species identification markers.</title>
        <authorList>
            <person name="Giroux E."/>
            <person name="Bilodeau G."/>
        </authorList>
    </citation>
    <scope>NUCLEOTIDE SEQUENCE [LARGE SCALE GENOMIC DNA]</scope>
    <source>
        <strain evidence="9 10">CBS 197.66</strain>
    </source>
</reference>
<organism evidence="9 10">
    <name type="scientific">Lachnellula subtilissima</name>
    <dbReference type="NCBI Taxonomy" id="602034"/>
    <lineage>
        <taxon>Eukaryota</taxon>
        <taxon>Fungi</taxon>
        <taxon>Dikarya</taxon>
        <taxon>Ascomycota</taxon>
        <taxon>Pezizomycotina</taxon>
        <taxon>Leotiomycetes</taxon>
        <taxon>Helotiales</taxon>
        <taxon>Lachnaceae</taxon>
        <taxon>Lachnellula</taxon>
    </lineage>
</organism>
<dbReference type="Pfam" id="PF03171">
    <property type="entry name" value="2OG-FeII_Oxy"/>
    <property type="match status" value="1"/>
</dbReference>
<evidence type="ECO:0000256" key="4">
    <source>
        <dbReference type="ARBA" id="ARBA00022989"/>
    </source>
</evidence>
<comment type="similarity">
    <text evidence="6">Belongs to the major facilitator superfamily. Allantoate permease family.</text>
</comment>
<dbReference type="InterPro" id="IPR011701">
    <property type="entry name" value="MFS"/>
</dbReference>
<evidence type="ECO:0000256" key="7">
    <source>
        <dbReference type="SAM" id="Phobius"/>
    </source>
</evidence>
<evidence type="ECO:0000256" key="5">
    <source>
        <dbReference type="ARBA" id="ARBA00023136"/>
    </source>
</evidence>
<dbReference type="InterPro" id="IPR044861">
    <property type="entry name" value="IPNS-like_FE2OG_OXY"/>
</dbReference>
<feature type="transmembrane region" description="Helical" evidence="7">
    <location>
        <begin position="1070"/>
        <end position="1088"/>
    </location>
</feature>
<comment type="subcellular location">
    <subcellularLocation>
        <location evidence="1">Membrane</location>
        <topology evidence="1">Multi-pass membrane protein</topology>
    </subcellularLocation>
</comment>
<keyword evidence="2" id="KW-0813">Transport</keyword>
<keyword evidence="4 7" id="KW-1133">Transmembrane helix</keyword>